<reference evidence="2 3" key="1">
    <citation type="journal article" date="2021" name="Sci. Rep.">
        <title>Genome sequencing of the multicellular alga Astrephomene provides insights into convergent evolution of germ-soma differentiation.</title>
        <authorList>
            <person name="Yamashita S."/>
            <person name="Yamamoto K."/>
            <person name="Matsuzaki R."/>
            <person name="Suzuki S."/>
            <person name="Yamaguchi H."/>
            <person name="Hirooka S."/>
            <person name="Minakuchi Y."/>
            <person name="Miyagishima S."/>
            <person name="Kawachi M."/>
            <person name="Toyoda A."/>
            <person name="Nozaki H."/>
        </authorList>
    </citation>
    <scope>NUCLEOTIDE SEQUENCE [LARGE SCALE GENOMIC DNA]</scope>
    <source>
        <strain evidence="2 3">NIES-4017</strain>
    </source>
</reference>
<sequence>LEGQYPNRQPNYSNVTRAAQVLQTSSTNGSCSPEARMRAMLVDTSLTSGSLGWPMGRLTMEAPTSSNSSASWVRDYLMVGGAGGGVGSSGTVVASIEGLQQGSLSFQPSRPSPTQIRAVLQTSS</sequence>
<comment type="caution">
    <text evidence="2">The sequence shown here is derived from an EMBL/GenBank/DDBJ whole genome shotgun (WGS) entry which is preliminary data.</text>
</comment>
<dbReference type="EMBL" id="BMAR01000001">
    <property type="protein sequence ID" value="GFR39604.1"/>
    <property type="molecule type" value="Genomic_DNA"/>
</dbReference>
<feature type="region of interest" description="Disordered" evidence="1">
    <location>
        <begin position="104"/>
        <end position="124"/>
    </location>
</feature>
<evidence type="ECO:0000313" key="3">
    <source>
        <dbReference type="Proteomes" id="UP001054857"/>
    </source>
</evidence>
<proteinExistence type="predicted"/>
<dbReference type="AlphaFoldDB" id="A0AAD3HFQ9"/>
<evidence type="ECO:0000313" key="2">
    <source>
        <dbReference type="EMBL" id="GFR39604.1"/>
    </source>
</evidence>
<name>A0AAD3HFQ9_9CHLO</name>
<accession>A0AAD3HFQ9</accession>
<gene>
    <name evidence="2" type="ORF">Agub_g64</name>
</gene>
<dbReference type="Proteomes" id="UP001054857">
    <property type="component" value="Unassembled WGS sequence"/>
</dbReference>
<keyword evidence="3" id="KW-1185">Reference proteome</keyword>
<organism evidence="2 3">
    <name type="scientific">Astrephomene gubernaculifera</name>
    <dbReference type="NCBI Taxonomy" id="47775"/>
    <lineage>
        <taxon>Eukaryota</taxon>
        <taxon>Viridiplantae</taxon>
        <taxon>Chlorophyta</taxon>
        <taxon>core chlorophytes</taxon>
        <taxon>Chlorophyceae</taxon>
        <taxon>CS clade</taxon>
        <taxon>Chlamydomonadales</taxon>
        <taxon>Astrephomenaceae</taxon>
        <taxon>Astrephomene</taxon>
    </lineage>
</organism>
<feature type="non-terminal residue" evidence="2">
    <location>
        <position position="124"/>
    </location>
</feature>
<protein>
    <submittedName>
        <fullName evidence="2">Uncharacterized protein</fullName>
    </submittedName>
</protein>
<feature type="non-terminal residue" evidence="2">
    <location>
        <position position="1"/>
    </location>
</feature>
<evidence type="ECO:0000256" key="1">
    <source>
        <dbReference type="SAM" id="MobiDB-lite"/>
    </source>
</evidence>